<evidence type="ECO:0000256" key="3">
    <source>
        <dbReference type="ARBA" id="ARBA00022980"/>
    </source>
</evidence>
<dbReference type="InterPro" id="IPR014721">
    <property type="entry name" value="Ribsml_uS5_D2-typ_fold_subgr"/>
</dbReference>
<dbReference type="AlphaFoldDB" id="A0A0F4G665"/>
<dbReference type="InterPro" id="IPR020568">
    <property type="entry name" value="Ribosomal_Su5_D2-typ_SF"/>
</dbReference>
<dbReference type="InterPro" id="IPR013810">
    <property type="entry name" value="Ribosomal_uS5_N"/>
</dbReference>
<feature type="domain" description="S5 DRBM" evidence="11">
    <location>
        <begin position="201"/>
        <end position="264"/>
    </location>
</feature>
<evidence type="ECO:0000256" key="7">
    <source>
        <dbReference type="ARBA" id="ARBA00039335"/>
    </source>
</evidence>
<dbReference type="Pfam" id="PF03719">
    <property type="entry name" value="Ribosomal_S5_C"/>
    <property type="match status" value="1"/>
</dbReference>
<organism evidence="12 13">
    <name type="scientific">Zymoseptoria brevis</name>
    <dbReference type="NCBI Taxonomy" id="1047168"/>
    <lineage>
        <taxon>Eukaryota</taxon>
        <taxon>Fungi</taxon>
        <taxon>Dikarya</taxon>
        <taxon>Ascomycota</taxon>
        <taxon>Pezizomycotina</taxon>
        <taxon>Dothideomycetes</taxon>
        <taxon>Dothideomycetidae</taxon>
        <taxon>Mycosphaerellales</taxon>
        <taxon>Mycosphaerellaceae</taxon>
        <taxon>Zymoseptoria</taxon>
    </lineage>
</organism>
<comment type="similarity">
    <text evidence="2 9">Belongs to the universal ribosomal protein uS5 family.</text>
</comment>
<evidence type="ECO:0000256" key="5">
    <source>
        <dbReference type="ARBA" id="ARBA00023274"/>
    </source>
</evidence>
<dbReference type="GO" id="GO:0003723">
    <property type="term" value="F:RNA binding"/>
    <property type="evidence" value="ECO:0007669"/>
    <property type="project" value="InterPro"/>
</dbReference>
<comment type="subcellular location">
    <subcellularLocation>
        <location evidence="1">Mitochondrion</location>
    </subcellularLocation>
</comment>
<dbReference type="GO" id="GO:0003735">
    <property type="term" value="F:structural constituent of ribosome"/>
    <property type="evidence" value="ECO:0007669"/>
    <property type="project" value="UniProtKB-UniRule"/>
</dbReference>
<comment type="caution">
    <text evidence="12">The sequence shown here is derived from an EMBL/GenBank/DDBJ whole genome shotgun (WGS) entry which is preliminary data.</text>
</comment>
<name>A0A0F4G665_9PEZI</name>
<dbReference type="EMBL" id="LAFY01005797">
    <property type="protein sequence ID" value="KJX92512.1"/>
    <property type="molecule type" value="Genomic_DNA"/>
</dbReference>
<dbReference type="PANTHER" id="PTHR48277:SF1">
    <property type="entry name" value="MITOCHONDRIAL RIBOSOMAL PROTEIN S5"/>
    <property type="match status" value="1"/>
</dbReference>
<evidence type="ECO:0000256" key="9">
    <source>
        <dbReference type="RuleBase" id="RU003823"/>
    </source>
</evidence>
<keyword evidence="4" id="KW-0496">Mitochondrion</keyword>
<dbReference type="PROSITE" id="PS50881">
    <property type="entry name" value="S5_DSRBD"/>
    <property type="match status" value="1"/>
</dbReference>
<dbReference type="STRING" id="1047168.A0A0F4G665"/>
<evidence type="ECO:0000259" key="11">
    <source>
        <dbReference type="PROSITE" id="PS50881"/>
    </source>
</evidence>
<dbReference type="SUPFAM" id="SSF54768">
    <property type="entry name" value="dsRNA-binding domain-like"/>
    <property type="match status" value="1"/>
</dbReference>
<dbReference type="GO" id="GO:0005763">
    <property type="term" value="C:mitochondrial small ribosomal subunit"/>
    <property type="evidence" value="ECO:0007669"/>
    <property type="project" value="UniProtKB-ARBA"/>
</dbReference>
<dbReference type="FunFam" id="3.30.160.20:FF:000022">
    <property type="entry name" value="28S ribosomal protein S5, mitochondrial"/>
    <property type="match status" value="1"/>
</dbReference>
<sequence length="365" mass="40905">MNPSRTYQCLSCRLKSTVTQSANNVRRSFSSTPIEHARKRTTRNRYPNIKAEDLGISSTRQSEVDALAARLRPYTAREKKLLAMKYTPEQMAAIEAGEKAIDATDMMTQGRFRSDPMRIDYIDDFATVRPIVDKAPHGIDAEMHAELTPGAQPVTDAMSSQHREKSARPDKKQADEKTEEDQHLLRLCQQTGLTPQEIRRIRVKNLVTHRVVNQTRMGKIASLYFLTIAGNQEGMLGIGEGKAAEDEDGRRQAMMNAIRNMKPIPRYEERTIFGEVEAKVGASVVKLSARPPGFGNRCQSLIFELARAAGIHDLAARTPRSRNKMNVVKAAFEALTNQRLPEDVARARGRKLVDVRGVYYGGLVK</sequence>
<dbReference type="FunFam" id="3.30.230.10:FF:000041">
    <property type="entry name" value="37S ribosomal protein S5"/>
    <property type="match status" value="1"/>
</dbReference>
<protein>
    <recommendedName>
        <fullName evidence="7">Small ribosomal subunit protein uS5m</fullName>
    </recommendedName>
</protein>
<gene>
    <name evidence="12" type="ORF">TI39_contig5842g00028</name>
</gene>
<evidence type="ECO:0000256" key="2">
    <source>
        <dbReference type="ARBA" id="ARBA00008945"/>
    </source>
</evidence>
<keyword evidence="5 8" id="KW-0687">Ribonucleoprotein</keyword>
<keyword evidence="3 8" id="KW-0689">Ribosomal protein</keyword>
<evidence type="ECO:0000313" key="13">
    <source>
        <dbReference type="Proteomes" id="UP000033647"/>
    </source>
</evidence>
<evidence type="ECO:0000256" key="4">
    <source>
        <dbReference type="ARBA" id="ARBA00023128"/>
    </source>
</evidence>
<evidence type="ECO:0000313" key="12">
    <source>
        <dbReference type="EMBL" id="KJX92512.1"/>
    </source>
</evidence>
<dbReference type="OrthoDB" id="309483at2759"/>
<evidence type="ECO:0000256" key="10">
    <source>
        <dbReference type="SAM" id="MobiDB-lite"/>
    </source>
</evidence>
<dbReference type="Gene3D" id="3.30.160.20">
    <property type="match status" value="1"/>
</dbReference>
<dbReference type="Pfam" id="PF00333">
    <property type="entry name" value="Ribosomal_S5"/>
    <property type="match status" value="1"/>
</dbReference>
<feature type="region of interest" description="Disordered" evidence="10">
    <location>
        <begin position="152"/>
        <end position="182"/>
    </location>
</feature>
<dbReference type="Gene3D" id="3.30.230.10">
    <property type="match status" value="1"/>
</dbReference>
<evidence type="ECO:0000256" key="1">
    <source>
        <dbReference type="ARBA" id="ARBA00004173"/>
    </source>
</evidence>
<evidence type="ECO:0000256" key="6">
    <source>
        <dbReference type="ARBA" id="ARBA00037226"/>
    </source>
</evidence>
<comment type="function">
    <text evidence="6">Component of the mitochondrial ribosome (mitoribosome), a dedicated translation machinery responsible for the synthesis of mitochondrial genome-encoded proteins, including at least some of the essential transmembrane subunits of the mitochondrial respiratory chain. The mitoribosomes are attached to the mitochondrial inner membrane and translation products are cotranslationally integrated into the membrane.</text>
</comment>
<dbReference type="InterPro" id="IPR005324">
    <property type="entry name" value="Ribosomal_uS5_C"/>
</dbReference>
<evidence type="ECO:0000256" key="8">
    <source>
        <dbReference type="PROSITE-ProRule" id="PRU00268"/>
    </source>
</evidence>
<dbReference type="PANTHER" id="PTHR48277">
    <property type="entry name" value="MITOCHONDRIAL RIBOSOMAL PROTEIN S5"/>
    <property type="match status" value="1"/>
</dbReference>
<accession>A0A0F4G665</accession>
<dbReference type="Proteomes" id="UP000033647">
    <property type="component" value="Unassembled WGS sequence"/>
</dbReference>
<dbReference type="SUPFAM" id="SSF54211">
    <property type="entry name" value="Ribosomal protein S5 domain 2-like"/>
    <property type="match status" value="1"/>
</dbReference>
<dbReference type="GO" id="GO:0006412">
    <property type="term" value="P:translation"/>
    <property type="evidence" value="ECO:0007669"/>
    <property type="project" value="InterPro"/>
</dbReference>
<reference evidence="12 13" key="1">
    <citation type="submission" date="2015-03" db="EMBL/GenBank/DDBJ databases">
        <title>RNA-seq based gene annotation and comparative genomics of four Zymoseptoria species reveal species-specific pathogenicity related genes and transposable element activity.</title>
        <authorList>
            <person name="Grandaubert J."/>
            <person name="Bhattacharyya A."/>
            <person name="Stukenbrock E.H."/>
        </authorList>
    </citation>
    <scope>NUCLEOTIDE SEQUENCE [LARGE SCALE GENOMIC DNA]</scope>
    <source>
        <strain evidence="12 13">Zb18110</strain>
    </source>
</reference>
<keyword evidence="13" id="KW-1185">Reference proteome</keyword>
<dbReference type="InterPro" id="IPR000851">
    <property type="entry name" value="Ribosomal_uS5"/>
</dbReference>
<feature type="compositionally biased region" description="Basic and acidic residues" evidence="10">
    <location>
        <begin position="161"/>
        <end position="182"/>
    </location>
</feature>
<proteinExistence type="inferred from homology"/>